<keyword evidence="6 7" id="KW-0460">Magnesium</keyword>
<evidence type="ECO:0000256" key="2">
    <source>
        <dbReference type="ARBA" id="ARBA00001946"/>
    </source>
</evidence>
<feature type="binding site" evidence="7">
    <location>
        <position position="90"/>
    </location>
    <ligand>
        <name>Mg(2+)</name>
        <dbReference type="ChEBI" id="CHEBI:18420"/>
        <label>2</label>
    </ligand>
</feature>
<evidence type="ECO:0000256" key="8">
    <source>
        <dbReference type="RuleBase" id="RU364068"/>
    </source>
</evidence>
<dbReference type="Proteomes" id="UP000316609">
    <property type="component" value="Unassembled WGS sequence"/>
</dbReference>
<dbReference type="FunFam" id="3.40.190.80:FF:000002">
    <property type="entry name" value="Inositol-1-monophosphatase"/>
    <property type="match status" value="1"/>
</dbReference>
<keyword evidence="5 8" id="KW-0378">Hydrolase</keyword>
<evidence type="ECO:0000313" key="10">
    <source>
        <dbReference type="Proteomes" id="UP000316609"/>
    </source>
</evidence>
<dbReference type="EC" id="3.1.3.25" evidence="8"/>
<dbReference type="InterPro" id="IPR020583">
    <property type="entry name" value="Inositol_monoP_metal-BS"/>
</dbReference>
<dbReference type="PROSITE" id="PS00630">
    <property type="entry name" value="IMP_2"/>
    <property type="match status" value="1"/>
</dbReference>
<evidence type="ECO:0000256" key="4">
    <source>
        <dbReference type="ARBA" id="ARBA00022723"/>
    </source>
</evidence>
<organism evidence="9 10">
    <name type="scientific">Eiseniibacteriota bacterium</name>
    <dbReference type="NCBI Taxonomy" id="2212470"/>
    <lineage>
        <taxon>Bacteria</taxon>
        <taxon>Candidatus Eiseniibacteriota</taxon>
    </lineage>
</organism>
<evidence type="ECO:0000256" key="5">
    <source>
        <dbReference type="ARBA" id="ARBA00022801"/>
    </source>
</evidence>
<dbReference type="GO" id="GO:0046872">
    <property type="term" value="F:metal ion binding"/>
    <property type="evidence" value="ECO:0007669"/>
    <property type="project" value="UniProtKB-KW"/>
</dbReference>
<comment type="caution">
    <text evidence="9">The sequence shown here is derived from an EMBL/GenBank/DDBJ whole genome shotgun (WGS) entry which is preliminary data.</text>
</comment>
<dbReference type="FunFam" id="3.30.540.10:FF:000003">
    <property type="entry name" value="Inositol-1-monophosphatase"/>
    <property type="match status" value="1"/>
</dbReference>
<comment type="cofactor">
    <cofactor evidence="2 7 8">
        <name>Mg(2+)</name>
        <dbReference type="ChEBI" id="CHEBI:18420"/>
    </cofactor>
</comment>
<dbReference type="PRINTS" id="PR00377">
    <property type="entry name" value="IMPHPHTASES"/>
</dbReference>
<feature type="binding site" evidence="7">
    <location>
        <position position="70"/>
    </location>
    <ligand>
        <name>Mg(2+)</name>
        <dbReference type="ChEBI" id="CHEBI:18420"/>
        <label>1</label>
        <note>catalytic</note>
    </ligand>
</feature>
<dbReference type="Gene3D" id="3.30.540.10">
    <property type="entry name" value="Fructose-1,6-Bisphosphatase, subunit A, domain 1"/>
    <property type="match status" value="1"/>
</dbReference>
<dbReference type="AlphaFoldDB" id="A0A538TS66"/>
<feature type="binding site" evidence="7">
    <location>
        <position position="218"/>
    </location>
    <ligand>
        <name>Mg(2+)</name>
        <dbReference type="ChEBI" id="CHEBI:18420"/>
        <label>1</label>
        <note>catalytic</note>
    </ligand>
</feature>
<dbReference type="InterPro" id="IPR000760">
    <property type="entry name" value="Inositol_monophosphatase-like"/>
</dbReference>
<dbReference type="SUPFAM" id="SSF56655">
    <property type="entry name" value="Carbohydrate phosphatase"/>
    <property type="match status" value="1"/>
</dbReference>
<sequence>MPSVDPVALRDAAGELALEAGALLRDGFGRNHAPERKSRIDLVTEYDRRSERMLVEGIARRFPTHAVLAEESGGHAPPAGGPALVRWLIDPLDGTTNFAHNYPFFGVSIAAEVAETVVAGAVYDPVREELFAAAHGQGSTLNGRPIRVSEIARLEDALLVTGFPYDVREHPERILPLFKAFLVRAQGVRRDGSAALNLCYLAMGRFDGFWEDDLAPWDVAAGSLIVREAGGSVTGYDGGAFRIDARQILASNGPLHGPMMAVIARSASGEE</sequence>
<protein>
    <recommendedName>
        <fullName evidence="8">Inositol-1-monophosphatase</fullName>
        <ecNumber evidence="8">3.1.3.25</ecNumber>
    </recommendedName>
</protein>
<name>A0A538TS66_UNCEI</name>
<dbReference type="GO" id="GO:0046854">
    <property type="term" value="P:phosphatidylinositol phosphate biosynthetic process"/>
    <property type="evidence" value="ECO:0007669"/>
    <property type="project" value="InterPro"/>
</dbReference>
<keyword evidence="4 7" id="KW-0479">Metal-binding</keyword>
<dbReference type="InterPro" id="IPR020550">
    <property type="entry name" value="Inositol_monophosphatase_CS"/>
</dbReference>
<dbReference type="GO" id="GO:0007165">
    <property type="term" value="P:signal transduction"/>
    <property type="evidence" value="ECO:0007669"/>
    <property type="project" value="TreeGrafter"/>
</dbReference>
<evidence type="ECO:0000256" key="3">
    <source>
        <dbReference type="ARBA" id="ARBA00009759"/>
    </source>
</evidence>
<dbReference type="EMBL" id="VBOY01000056">
    <property type="protein sequence ID" value="TMQ66469.1"/>
    <property type="molecule type" value="Genomic_DNA"/>
</dbReference>
<dbReference type="InterPro" id="IPR033942">
    <property type="entry name" value="IMPase"/>
</dbReference>
<dbReference type="GO" id="GO:0008934">
    <property type="term" value="F:inositol monophosphate 1-phosphatase activity"/>
    <property type="evidence" value="ECO:0007669"/>
    <property type="project" value="InterPro"/>
</dbReference>
<reference evidence="9 10" key="1">
    <citation type="journal article" date="2019" name="Nat. Microbiol.">
        <title>Mediterranean grassland soil C-N compound turnover is dependent on rainfall and depth, and is mediated by genomically divergent microorganisms.</title>
        <authorList>
            <person name="Diamond S."/>
            <person name="Andeer P.F."/>
            <person name="Li Z."/>
            <person name="Crits-Christoph A."/>
            <person name="Burstein D."/>
            <person name="Anantharaman K."/>
            <person name="Lane K.R."/>
            <person name="Thomas B.C."/>
            <person name="Pan C."/>
            <person name="Northen T.R."/>
            <person name="Banfield J.F."/>
        </authorList>
    </citation>
    <scope>NUCLEOTIDE SEQUENCE [LARGE SCALE GENOMIC DNA]</scope>
    <source>
        <strain evidence="9">WS_8</strain>
    </source>
</reference>
<feature type="binding site" evidence="7">
    <location>
        <position position="93"/>
    </location>
    <ligand>
        <name>Mg(2+)</name>
        <dbReference type="ChEBI" id="CHEBI:18420"/>
        <label>2</label>
    </ligand>
</feature>
<evidence type="ECO:0000313" key="9">
    <source>
        <dbReference type="EMBL" id="TMQ66469.1"/>
    </source>
</evidence>
<dbReference type="InterPro" id="IPR022337">
    <property type="entry name" value="Inositol_monophosphatase_SuhB"/>
</dbReference>
<dbReference type="GO" id="GO:0006020">
    <property type="term" value="P:inositol metabolic process"/>
    <property type="evidence" value="ECO:0007669"/>
    <property type="project" value="TreeGrafter"/>
</dbReference>
<comment type="catalytic activity">
    <reaction evidence="1 8">
        <text>a myo-inositol phosphate + H2O = myo-inositol + phosphate</text>
        <dbReference type="Rhea" id="RHEA:24056"/>
        <dbReference type="ChEBI" id="CHEBI:15377"/>
        <dbReference type="ChEBI" id="CHEBI:17268"/>
        <dbReference type="ChEBI" id="CHEBI:43474"/>
        <dbReference type="ChEBI" id="CHEBI:84139"/>
        <dbReference type="EC" id="3.1.3.25"/>
    </reaction>
</comment>
<dbReference type="Gene3D" id="3.40.190.80">
    <property type="match status" value="1"/>
</dbReference>
<evidence type="ECO:0000256" key="1">
    <source>
        <dbReference type="ARBA" id="ARBA00001033"/>
    </source>
</evidence>
<feature type="binding site" evidence="7">
    <location>
        <position position="92"/>
    </location>
    <ligand>
        <name>Mg(2+)</name>
        <dbReference type="ChEBI" id="CHEBI:18420"/>
        <label>1</label>
        <note>catalytic</note>
    </ligand>
</feature>
<evidence type="ECO:0000256" key="7">
    <source>
        <dbReference type="PIRSR" id="PIRSR600760-2"/>
    </source>
</evidence>
<accession>A0A538TS66</accession>
<gene>
    <name evidence="9" type="ORF">E6K78_06325</name>
</gene>
<proteinExistence type="inferred from homology"/>
<dbReference type="PRINTS" id="PR01959">
    <property type="entry name" value="SBIMPHPHTASE"/>
</dbReference>
<dbReference type="PANTHER" id="PTHR20854:SF4">
    <property type="entry name" value="INOSITOL-1-MONOPHOSPHATASE-RELATED"/>
    <property type="match status" value="1"/>
</dbReference>
<dbReference type="Pfam" id="PF00459">
    <property type="entry name" value="Inositol_P"/>
    <property type="match status" value="1"/>
</dbReference>
<dbReference type="CDD" id="cd01639">
    <property type="entry name" value="IMPase"/>
    <property type="match status" value="1"/>
</dbReference>
<dbReference type="PROSITE" id="PS00629">
    <property type="entry name" value="IMP_1"/>
    <property type="match status" value="1"/>
</dbReference>
<evidence type="ECO:0000256" key="6">
    <source>
        <dbReference type="ARBA" id="ARBA00022842"/>
    </source>
</evidence>
<dbReference type="PANTHER" id="PTHR20854">
    <property type="entry name" value="INOSITOL MONOPHOSPHATASE"/>
    <property type="match status" value="1"/>
</dbReference>
<comment type="similarity">
    <text evidence="3 8">Belongs to the inositol monophosphatase superfamily.</text>
</comment>